<proteinExistence type="predicted"/>
<accession>A0ABT5UFA4</accession>
<organism evidence="1 2">
    <name type="scientific">Spartinivicinus poritis</name>
    <dbReference type="NCBI Taxonomy" id="2994640"/>
    <lineage>
        <taxon>Bacteria</taxon>
        <taxon>Pseudomonadati</taxon>
        <taxon>Pseudomonadota</taxon>
        <taxon>Gammaproteobacteria</taxon>
        <taxon>Oceanospirillales</taxon>
        <taxon>Zooshikellaceae</taxon>
        <taxon>Spartinivicinus</taxon>
    </lineage>
</organism>
<evidence type="ECO:0000313" key="1">
    <source>
        <dbReference type="EMBL" id="MDE1465051.1"/>
    </source>
</evidence>
<name>A0ABT5UFA4_9GAMM</name>
<dbReference type="Proteomes" id="UP001528823">
    <property type="component" value="Unassembled WGS sequence"/>
</dbReference>
<keyword evidence="2" id="KW-1185">Reference proteome</keyword>
<evidence type="ECO:0000313" key="2">
    <source>
        <dbReference type="Proteomes" id="UP001528823"/>
    </source>
</evidence>
<protein>
    <submittedName>
        <fullName evidence="1">Uncharacterized protein</fullName>
    </submittedName>
</protein>
<dbReference type="RefSeq" id="WP_274691362.1">
    <property type="nucleotide sequence ID" value="NZ_JAPMOU010000050.1"/>
</dbReference>
<sequence>MISSIVNKQPIHWVAIKDIQHFSIVIVFNQQKYFIQLMPSVKDNQHYRQFLQGRSLQPLPEKRIQSIVKRLSDIVDQSLLASKSYHCDQWGNLSLSNENIY</sequence>
<reference evidence="1 2" key="1">
    <citation type="submission" date="2022-11" db="EMBL/GenBank/DDBJ databases">
        <title>Spartinivicinus poritis sp. nov., isolated from scleractinian coral Porites lutea.</title>
        <authorList>
            <person name="Zhang G."/>
            <person name="Cai L."/>
            <person name="Wei Q."/>
        </authorList>
    </citation>
    <scope>NUCLEOTIDE SEQUENCE [LARGE SCALE GENOMIC DNA]</scope>
    <source>
        <strain evidence="1 2">A2-2</strain>
    </source>
</reference>
<comment type="caution">
    <text evidence="1">The sequence shown here is derived from an EMBL/GenBank/DDBJ whole genome shotgun (WGS) entry which is preliminary data.</text>
</comment>
<dbReference type="EMBL" id="JAPMOU010000050">
    <property type="protein sequence ID" value="MDE1465051.1"/>
    <property type="molecule type" value="Genomic_DNA"/>
</dbReference>
<gene>
    <name evidence="1" type="ORF">ORQ98_24115</name>
</gene>